<name>A0ABZ1I107_9PSEU</name>
<keyword evidence="3" id="KW-1185">Reference proteome</keyword>
<dbReference type="EMBL" id="CP142149">
    <property type="protein sequence ID" value="WSE28063.1"/>
    <property type="molecule type" value="Genomic_DNA"/>
</dbReference>
<dbReference type="InterPro" id="IPR029058">
    <property type="entry name" value="AB_hydrolase_fold"/>
</dbReference>
<dbReference type="InterPro" id="IPR050261">
    <property type="entry name" value="FrsA_esterase"/>
</dbReference>
<accession>A0ABZ1I107</accession>
<comment type="similarity">
    <text evidence="1">Belongs to the AB hydrolase superfamily.</text>
</comment>
<evidence type="ECO:0000313" key="3">
    <source>
        <dbReference type="Proteomes" id="UP001330812"/>
    </source>
</evidence>
<dbReference type="Gene3D" id="3.40.50.1820">
    <property type="entry name" value="alpha/beta hydrolase"/>
    <property type="match status" value="1"/>
</dbReference>
<dbReference type="RefSeq" id="WP_326567065.1">
    <property type="nucleotide sequence ID" value="NZ_CP142149.1"/>
</dbReference>
<gene>
    <name evidence="2" type="ORF">VSH64_35235</name>
</gene>
<evidence type="ECO:0000313" key="2">
    <source>
        <dbReference type="EMBL" id="WSE28063.1"/>
    </source>
</evidence>
<dbReference type="SUPFAM" id="SSF53474">
    <property type="entry name" value="alpha/beta-Hydrolases"/>
    <property type="match status" value="1"/>
</dbReference>
<evidence type="ECO:0000256" key="1">
    <source>
        <dbReference type="ARBA" id="ARBA00008645"/>
    </source>
</evidence>
<protein>
    <recommendedName>
        <fullName evidence="4">Dipeptidyl aminopeptidase</fullName>
    </recommendedName>
</protein>
<sequence>MTALLSHGNKVISEGFFRDDSLDFQTRGVLGRAVRGSSEVGEVLATVARVRGAADWAPQWEITARRVHDEAARARDRGHPVSARSGFLRAATYWACALDGLSAEPDSDELIRVFRAHRECWEEFVACSEGAYLRVPVAYESTQLPGFLLRPDASGTPRPTLVITNGSDGSISDLWTTAAAGALARDWNAFVYDGPGQQSMLFEHGTHFRHDWEAVLTPVVDTLVARPDVDAAQLTGYGVSQAGYWLPRALAFEHRLVAAVIDPGVVDVSTSWTRSLGKNMRAALEHGDRAGFNRNLNLAMHLPGLRRTLTFRARPYRHDDWFDLFTEVSRYRLDADTVEAITTPMLITDPDAEQFWPGQSSRLAELVRARGGRADLARFTAEEGASEHVQPMGRLLTENRMFDWLEELVRPQPARS</sequence>
<dbReference type="PANTHER" id="PTHR22946">
    <property type="entry name" value="DIENELACTONE HYDROLASE DOMAIN-CONTAINING PROTEIN-RELATED"/>
    <property type="match status" value="1"/>
</dbReference>
<dbReference type="Gene3D" id="1.20.1440.110">
    <property type="entry name" value="acylaminoacyl peptidase"/>
    <property type="match status" value="1"/>
</dbReference>
<reference evidence="2 3" key="1">
    <citation type="journal article" date="2015" name="Int. J. Syst. Evol. Microbiol.">
        <title>Amycolatopsis rhabdoformis sp. nov., an actinomycete isolated from a tropical forest soil.</title>
        <authorList>
            <person name="Souza W.R."/>
            <person name="Silva R.E."/>
            <person name="Goodfellow M."/>
            <person name="Busarakam K."/>
            <person name="Figueiro F.S."/>
            <person name="Ferreira D."/>
            <person name="Rodrigues-Filho E."/>
            <person name="Moraes L.A.B."/>
            <person name="Zucchi T.D."/>
        </authorList>
    </citation>
    <scope>NUCLEOTIDE SEQUENCE [LARGE SCALE GENOMIC DNA]</scope>
    <source>
        <strain evidence="2 3">NCIMB 14900</strain>
    </source>
</reference>
<proteinExistence type="inferred from homology"/>
<dbReference type="PANTHER" id="PTHR22946:SF12">
    <property type="entry name" value="CONIDIAL PIGMENT BIOSYNTHESIS PROTEIN AYG1 (AFU_ORTHOLOGUE AFUA_2G17550)"/>
    <property type="match status" value="1"/>
</dbReference>
<dbReference type="Proteomes" id="UP001330812">
    <property type="component" value="Chromosome"/>
</dbReference>
<evidence type="ECO:0008006" key="4">
    <source>
        <dbReference type="Google" id="ProtNLM"/>
    </source>
</evidence>
<organism evidence="2 3">
    <name type="scientific">Amycolatopsis rhabdoformis</name>
    <dbReference type="NCBI Taxonomy" id="1448059"/>
    <lineage>
        <taxon>Bacteria</taxon>
        <taxon>Bacillati</taxon>
        <taxon>Actinomycetota</taxon>
        <taxon>Actinomycetes</taxon>
        <taxon>Pseudonocardiales</taxon>
        <taxon>Pseudonocardiaceae</taxon>
        <taxon>Amycolatopsis</taxon>
    </lineage>
</organism>